<accession>A0A177BXG7</accession>
<dbReference type="Proteomes" id="UP000077069">
    <property type="component" value="Unassembled WGS sequence"/>
</dbReference>
<feature type="region of interest" description="Disordered" evidence="1">
    <location>
        <begin position="179"/>
        <end position="232"/>
    </location>
</feature>
<dbReference type="EMBL" id="KV441561">
    <property type="protein sequence ID" value="OAF99825.1"/>
    <property type="molecule type" value="Genomic_DNA"/>
</dbReference>
<evidence type="ECO:0000313" key="2">
    <source>
        <dbReference type="EMBL" id="OAF99825.1"/>
    </source>
</evidence>
<sequence length="232" mass="25426">MHVEGSRLCPRPIPRTRCASLRATSSACATVVARRTRTRNGCWETRCSGLGIRWNGLRYSSRTPMHQRAPIQTLNNSSYATIPQENRYAERWLLDSQTQHAGVCPAYKNGPPKVCCRGRSDPHPREDALPNPARFARTRMLPGASPCLVEPEFCGVTSRDLLGPLLLVLRPRHTGRLLPRTSPIASHPPLTGPIVTPGDRCSQPNSGFPMPPVRRKPASTRVGDLLSDVGGG</sequence>
<dbReference type="AlphaFoldDB" id="A0A177BXG7"/>
<dbReference type="RefSeq" id="XP_018030191.1">
    <property type="nucleotide sequence ID" value="XM_018182265.1"/>
</dbReference>
<reference evidence="2 3" key="1">
    <citation type="submission" date="2016-05" db="EMBL/GenBank/DDBJ databases">
        <title>Comparative analysis of secretome profiles of manganese(II)-oxidizing ascomycete fungi.</title>
        <authorList>
            <consortium name="DOE Joint Genome Institute"/>
            <person name="Zeiner C.A."/>
            <person name="Purvine S.O."/>
            <person name="Zink E.M."/>
            <person name="Wu S."/>
            <person name="Pasa-Tolic L."/>
            <person name="Chaput D.L."/>
            <person name="Haridas S."/>
            <person name="Grigoriev I.V."/>
            <person name="Santelli C.M."/>
            <person name="Hansel C.M."/>
        </authorList>
    </citation>
    <scope>NUCLEOTIDE SEQUENCE [LARGE SCALE GENOMIC DNA]</scope>
    <source>
        <strain evidence="2 3">AP3s5-JAC2a</strain>
    </source>
</reference>
<dbReference type="GeneID" id="28765751"/>
<organism evidence="2 3">
    <name type="scientific">Paraphaeosphaeria sporulosa</name>
    <dbReference type="NCBI Taxonomy" id="1460663"/>
    <lineage>
        <taxon>Eukaryota</taxon>
        <taxon>Fungi</taxon>
        <taxon>Dikarya</taxon>
        <taxon>Ascomycota</taxon>
        <taxon>Pezizomycotina</taxon>
        <taxon>Dothideomycetes</taxon>
        <taxon>Pleosporomycetidae</taxon>
        <taxon>Pleosporales</taxon>
        <taxon>Massarineae</taxon>
        <taxon>Didymosphaeriaceae</taxon>
        <taxon>Paraphaeosphaeria</taxon>
    </lineage>
</organism>
<protein>
    <submittedName>
        <fullName evidence="2">Uncharacterized protein</fullName>
    </submittedName>
</protein>
<name>A0A177BXG7_9PLEO</name>
<dbReference type="InParanoid" id="A0A177BXG7"/>
<proteinExistence type="predicted"/>
<gene>
    <name evidence="2" type="ORF">CC84DRAFT_1210095</name>
</gene>
<keyword evidence="3" id="KW-1185">Reference proteome</keyword>
<evidence type="ECO:0000313" key="3">
    <source>
        <dbReference type="Proteomes" id="UP000077069"/>
    </source>
</evidence>
<evidence type="ECO:0000256" key="1">
    <source>
        <dbReference type="SAM" id="MobiDB-lite"/>
    </source>
</evidence>